<proteinExistence type="predicted"/>
<dbReference type="Proteomes" id="UP001465976">
    <property type="component" value="Unassembled WGS sequence"/>
</dbReference>
<reference evidence="1 2" key="1">
    <citation type="submission" date="2024-02" db="EMBL/GenBank/DDBJ databases">
        <title>A draft genome for the cacao thread blight pathogen Marasmius crinis-equi.</title>
        <authorList>
            <person name="Cohen S.P."/>
            <person name="Baruah I.K."/>
            <person name="Amoako-Attah I."/>
            <person name="Bukari Y."/>
            <person name="Meinhardt L.W."/>
            <person name="Bailey B.A."/>
        </authorList>
    </citation>
    <scope>NUCLEOTIDE SEQUENCE [LARGE SCALE GENOMIC DNA]</scope>
    <source>
        <strain evidence="1 2">GH-76</strain>
    </source>
</reference>
<dbReference type="InterPro" id="IPR032675">
    <property type="entry name" value="LRR_dom_sf"/>
</dbReference>
<comment type="caution">
    <text evidence="1">The sequence shown here is derived from an EMBL/GenBank/DDBJ whole genome shotgun (WGS) entry which is preliminary data.</text>
</comment>
<organism evidence="1 2">
    <name type="scientific">Marasmius crinis-equi</name>
    <dbReference type="NCBI Taxonomy" id="585013"/>
    <lineage>
        <taxon>Eukaryota</taxon>
        <taxon>Fungi</taxon>
        <taxon>Dikarya</taxon>
        <taxon>Basidiomycota</taxon>
        <taxon>Agaricomycotina</taxon>
        <taxon>Agaricomycetes</taxon>
        <taxon>Agaricomycetidae</taxon>
        <taxon>Agaricales</taxon>
        <taxon>Marasmiineae</taxon>
        <taxon>Marasmiaceae</taxon>
        <taxon>Marasmius</taxon>
    </lineage>
</organism>
<gene>
    <name evidence="1" type="ORF">V5O48_013349</name>
</gene>
<protein>
    <submittedName>
        <fullName evidence="1">Uncharacterized protein</fullName>
    </submittedName>
</protein>
<dbReference type="SUPFAM" id="SSF52047">
    <property type="entry name" value="RNI-like"/>
    <property type="match status" value="1"/>
</dbReference>
<evidence type="ECO:0000313" key="1">
    <source>
        <dbReference type="EMBL" id="KAL0568630.1"/>
    </source>
</evidence>
<keyword evidence="2" id="KW-1185">Reference proteome</keyword>
<dbReference type="Gene3D" id="3.80.10.10">
    <property type="entry name" value="Ribonuclease Inhibitor"/>
    <property type="match status" value="1"/>
</dbReference>
<evidence type="ECO:0000313" key="2">
    <source>
        <dbReference type="Proteomes" id="UP001465976"/>
    </source>
</evidence>
<sequence length="387" mass="43211">MAGLFEYMPAGMILDRYLPIFDAAIKRTGSNTFLRVTIDITPPNDDLVSEYLTEVHQPFVDKLLAECERWQSASINVATNVSDIYLPEGQTFHALEHIDIYWACDCCVLTPDKVDIGRKGIVEESRILLIRALCEAPSLRSMGLNSLEQRGVPLAFILPPPLQTRVLTHLRASFWQMDDMLTVLQHVSPHLETLVVDSLLTDFEHDDFDIADEAWTAIRPPPSPDSSIRLRSLRRLQSCDFTDTNLDLFGRLDMPVLKELDIHAVCSPRGLVLPADLSRLAEQIESRQTSGRPLNALHSLHISSVFLLDCAGVKGLCEVLPNLTCLKLKGQISHSLMEVFASNPPLLPGLTRLCLDHMDAFTSLSPPFEIEALLPYRANGQGEQHEA</sequence>
<dbReference type="EMBL" id="JBAHYK010001291">
    <property type="protein sequence ID" value="KAL0568630.1"/>
    <property type="molecule type" value="Genomic_DNA"/>
</dbReference>
<name>A0ABR3F0B5_9AGAR</name>
<accession>A0ABR3F0B5</accession>